<keyword evidence="11" id="KW-1185">Reference proteome</keyword>
<evidence type="ECO:0000256" key="3">
    <source>
        <dbReference type="ARBA" id="ARBA00022679"/>
    </source>
</evidence>
<dbReference type="Gene3D" id="2.60.200.40">
    <property type="match status" value="1"/>
</dbReference>
<evidence type="ECO:0000313" key="11">
    <source>
        <dbReference type="Proteomes" id="UP000758168"/>
    </source>
</evidence>
<keyword evidence="6" id="KW-0067">ATP-binding</keyword>
<keyword evidence="4" id="KW-0547">Nucleotide-binding</keyword>
<dbReference type="InterPro" id="IPR045540">
    <property type="entry name" value="YegS/DAGK_C"/>
</dbReference>
<keyword evidence="5 10" id="KW-0418">Kinase</keyword>
<gene>
    <name evidence="10" type="ORF">JOF54_001997</name>
</gene>
<evidence type="ECO:0000256" key="5">
    <source>
        <dbReference type="ARBA" id="ARBA00022777"/>
    </source>
</evidence>
<keyword evidence="7" id="KW-0444">Lipid biosynthesis</keyword>
<comment type="similarity">
    <text evidence="2">Belongs to the diacylglycerol/lipid kinase family.</text>
</comment>
<dbReference type="Pfam" id="PF19279">
    <property type="entry name" value="YegS_C"/>
    <property type="match status" value="1"/>
</dbReference>
<dbReference type="Pfam" id="PF00781">
    <property type="entry name" value="DAGK_cat"/>
    <property type="match status" value="1"/>
</dbReference>
<evidence type="ECO:0000256" key="8">
    <source>
        <dbReference type="ARBA" id="ARBA00023264"/>
    </source>
</evidence>
<keyword evidence="7" id="KW-0594">Phospholipid biosynthesis</keyword>
<dbReference type="SUPFAM" id="SSF111331">
    <property type="entry name" value="NAD kinase/diacylglycerol kinase-like"/>
    <property type="match status" value="1"/>
</dbReference>
<evidence type="ECO:0000256" key="1">
    <source>
        <dbReference type="ARBA" id="ARBA00001946"/>
    </source>
</evidence>
<feature type="domain" description="DAGKc" evidence="9">
    <location>
        <begin position="6"/>
        <end position="134"/>
    </location>
</feature>
<keyword evidence="8" id="KW-1208">Phospholipid metabolism</keyword>
<evidence type="ECO:0000256" key="4">
    <source>
        <dbReference type="ARBA" id="ARBA00022741"/>
    </source>
</evidence>
<keyword evidence="7" id="KW-0443">Lipid metabolism</keyword>
<dbReference type="Gene3D" id="3.40.50.10330">
    <property type="entry name" value="Probable inorganic polyphosphate/atp-NAD kinase, domain 1"/>
    <property type="match status" value="1"/>
</dbReference>
<proteinExistence type="inferred from homology"/>
<dbReference type="InterPro" id="IPR017438">
    <property type="entry name" value="ATP-NAD_kinase_N"/>
</dbReference>
<comment type="cofactor">
    <cofactor evidence="1">
        <name>Mg(2+)</name>
        <dbReference type="ChEBI" id="CHEBI:18420"/>
    </cofactor>
</comment>
<protein>
    <submittedName>
        <fullName evidence="10">Diacylglycerol kinase family enzyme</fullName>
    </submittedName>
</protein>
<dbReference type="SMART" id="SM00046">
    <property type="entry name" value="DAGKc"/>
    <property type="match status" value="1"/>
</dbReference>
<evidence type="ECO:0000256" key="6">
    <source>
        <dbReference type="ARBA" id="ARBA00022840"/>
    </source>
</evidence>
<dbReference type="GO" id="GO:0016301">
    <property type="term" value="F:kinase activity"/>
    <property type="evidence" value="ECO:0007669"/>
    <property type="project" value="UniProtKB-KW"/>
</dbReference>
<evidence type="ECO:0000313" key="10">
    <source>
        <dbReference type="EMBL" id="MBP2417075.1"/>
    </source>
</evidence>
<dbReference type="PANTHER" id="PTHR12358">
    <property type="entry name" value="SPHINGOSINE KINASE"/>
    <property type="match status" value="1"/>
</dbReference>
<evidence type="ECO:0000256" key="7">
    <source>
        <dbReference type="ARBA" id="ARBA00023209"/>
    </source>
</evidence>
<comment type="caution">
    <text evidence="10">The sequence shown here is derived from an EMBL/GenBank/DDBJ whole genome shotgun (WGS) entry which is preliminary data.</text>
</comment>
<dbReference type="InterPro" id="IPR050187">
    <property type="entry name" value="Lipid_Phosphate_FormReg"/>
</dbReference>
<evidence type="ECO:0000259" key="9">
    <source>
        <dbReference type="PROSITE" id="PS50146"/>
    </source>
</evidence>
<accession>A0ABS4Z8H4</accession>
<evidence type="ECO:0000256" key="2">
    <source>
        <dbReference type="ARBA" id="ARBA00005983"/>
    </source>
</evidence>
<dbReference type="PROSITE" id="PS50146">
    <property type="entry name" value="DAGK"/>
    <property type="match status" value="1"/>
</dbReference>
<name>A0ABS4Z8H4_9ACTN</name>
<organism evidence="10 11">
    <name type="scientific">Microlunatus capsulatus</name>
    <dbReference type="NCBI Taxonomy" id="99117"/>
    <lineage>
        <taxon>Bacteria</taxon>
        <taxon>Bacillati</taxon>
        <taxon>Actinomycetota</taxon>
        <taxon>Actinomycetes</taxon>
        <taxon>Propionibacteriales</taxon>
        <taxon>Propionibacteriaceae</taxon>
        <taxon>Microlunatus</taxon>
    </lineage>
</organism>
<keyword evidence="3" id="KW-0808">Transferase</keyword>
<dbReference type="PANTHER" id="PTHR12358:SF106">
    <property type="entry name" value="LIPID KINASE YEGS"/>
    <property type="match status" value="1"/>
</dbReference>
<sequence length="302" mass="31728">MPDVSSDATRCAVVCNPTKVSDGFRALVTERTEAVGWAPPLWLETSEDDPGRGMTREALAAGVDVVLAAGGDGTIRVVADAMAGSGTTMAVIPAGTGNLLARNLDLPLEEAGALEVALAGRTRAIDLVALAVDGGPEEHFAVMAGVGVDATIMDEVDPALKKKVGPAAYFVAAGKALGRLPIPMEVSVDGGRRHRRRAMTCLIGNVGKLPGGLVLMPDAQADDGRLDVYVASPLRVSHWLKLALRVITRRGQRDDQVDSWQGGRVELTLRRAEAYQLDGDVVGEGRRLVAEVRRGALTVCVP</sequence>
<dbReference type="Proteomes" id="UP000758168">
    <property type="component" value="Unassembled WGS sequence"/>
</dbReference>
<dbReference type="InterPro" id="IPR016064">
    <property type="entry name" value="NAD/diacylglycerol_kinase_sf"/>
</dbReference>
<dbReference type="RefSeq" id="WP_210055260.1">
    <property type="nucleotide sequence ID" value="NZ_BAAAMH010000004.1"/>
</dbReference>
<dbReference type="InterPro" id="IPR001206">
    <property type="entry name" value="Diacylglycerol_kinase_cat_dom"/>
</dbReference>
<dbReference type="EMBL" id="JAGIOB010000001">
    <property type="protein sequence ID" value="MBP2417075.1"/>
    <property type="molecule type" value="Genomic_DNA"/>
</dbReference>
<reference evidence="10 11" key="1">
    <citation type="submission" date="2021-03" db="EMBL/GenBank/DDBJ databases">
        <title>Sequencing the genomes of 1000 actinobacteria strains.</title>
        <authorList>
            <person name="Klenk H.-P."/>
        </authorList>
    </citation>
    <scope>NUCLEOTIDE SEQUENCE [LARGE SCALE GENOMIC DNA]</scope>
    <source>
        <strain evidence="10 11">DSM 12936</strain>
    </source>
</reference>